<dbReference type="AlphaFoldDB" id="A0AA41YV59"/>
<gene>
    <name evidence="2" type="ORF">OL599_21385</name>
</gene>
<evidence type="ECO:0000313" key="2">
    <source>
        <dbReference type="EMBL" id="MCW3477128.1"/>
    </source>
</evidence>
<dbReference type="Pfam" id="PF00903">
    <property type="entry name" value="Glyoxalase"/>
    <property type="match status" value="1"/>
</dbReference>
<dbReference type="RefSeq" id="WP_264716056.1">
    <property type="nucleotide sequence ID" value="NZ_JAPDNT010000030.1"/>
</dbReference>
<proteinExistence type="predicted"/>
<accession>A0AA41YV59</accession>
<keyword evidence="3" id="KW-1185">Reference proteome</keyword>
<evidence type="ECO:0000259" key="1">
    <source>
        <dbReference type="PROSITE" id="PS51819"/>
    </source>
</evidence>
<dbReference type="EMBL" id="JAPDNT010000030">
    <property type="protein sequence ID" value="MCW3477128.1"/>
    <property type="molecule type" value="Genomic_DNA"/>
</dbReference>
<dbReference type="InterPro" id="IPR004360">
    <property type="entry name" value="Glyas_Fos-R_dOase_dom"/>
</dbReference>
<dbReference type="InterPro" id="IPR029068">
    <property type="entry name" value="Glyas_Bleomycin-R_OHBP_Dase"/>
</dbReference>
<dbReference type="InterPro" id="IPR037523">
    <property type="entry name" value="VOC_core"/>
</dbReference>
<sequence length="136" mass="15074">MPDAADQDSPRPVLTAAEPQLFVSDIKASCDFFTVKLGFTIAFVYGDPPFYGQVCRDGARLNLRHVDRPVFDSALRKRESLLSAAIAVEGIRQLFREFQSAGVLFHEALTRQPWGAETFIVEDPDGNLLLFAGRAD</sequence>
<dbReference type="Proteomes" id="UP001165679">
    <property type="component" value="Unassembled WGS sequence"/>
</dbReference>
<comment type="caution">
    <text evidence="2">The sequence shown here is derived from an EMBL/GenBank/DDBJ whole genome shotgun (WGS) entry which is preliminary data.</text>
</comment>
<name>A0AA41YV59_9PROT</name>
<dbReference type="SUPFAM" id="SSF54593">
    <property type="entry name" value="Glyoxalase/Bleomycin resistance protein/Dihydroxybiphenyl dioxygenase"/>
    <property type="match status" value="1"/>
</dbReference>
<dbReference type="PROSITE" id="PS51819">
    <property type="entry name" value="VOC"/>
    <property type="match status" value="1"/>
</dbReference>
<organism evidence="2 3">
    <name type="scientific">Limobrevibacterium gyesilva</name>
    <dbReference type="NCBI Taxonomy" id="2991712"/>
    <lineage>
        <taxon>Bacteria</taxon>
        <taxon>Pseudomonadati</taxon>
        <taxon>Pseudomonadota</taxon>
        <taxon>Alphaproteobacteria</taxon>
        <taxon>Acetobacterales</taxon>
        <taxon>Acetobacteraceae</taxon>
        <taxon>Limobrevibacterium</taxon>
    </lineage>
</organism>
<evidence type="ECO:0000313" key="3">
    <source>
        <dbReference type="Proteomes" id="UP001165679"/>
    </source>
</evidence>
<protein>
    <submittedName>
        <fullName evidence="2">VOC family protein</fullName>
    </submittedName>
</protein>
<reference evidence="2" key="2">
    <citation type="submission" date="2022-10" db="EMBL/GenBank/DDBJ databases">
        <authorList>
            <person name="Trinh H.N."/>
        </authorList>
    </citation>
    <scope>NUCLEOTIDE SEQUENCE</scope>
    <source>
        <strain evidence="2">RN2-1</strain>
    </source>
</reference>
<dbReference type="Gene3D" id="3.10.180.10">
    <property type="entry name" value="2,3-Dihydroxybiphenyl 1,2-Dioxygenase, domain 1"/>
    <property type="match status" value="1"/>
</dbReference>
<reference evidence="2" key="1">
    <citation type="submission" date="2022-09" db="EMBL/GenBank/DDBJ databases">
        <title>Rhodovastum sp. nov. RN2-1 isolated from soil in Seongnam, South Korea.</title>
        <authorList>
            <person name="Le N.T."/>
        </authorList>
    </citation>
    <scope>NUCLEOTIDE SEQUENCE</scope>
    <source>
        <strain evidence="2">RN2-1</strain>
    </source>
</reference>
<feature type="domain" description="VOC" evidence="1">
    <location>
        <begin position="15"/>
        <end position="134"/>
    </location>
</feature>